<comment type="subcellular location">
    <subcellularLocation>
        <location evidence="1">Endomembrane system</location>
        <topology evidence="1">Multi-pass membrane protein</topology>
    </subcellularLocation>
</comment>
<feature type="transmembrane region" description="Helical" evidence="7">
    <location>
        <begin position="388"/>
        <end position="409"/>
    </location>
</feature>
<dbReference type="SUPFAM" id="SSF103473">
    <property type="entry name" value="MFS general substrate transporter"/>
    <property type="match status" value="1"/>
</dbReference>
<dbReference type="OrthoDB" id="3437016at2759"/>
<dbReference type="InterPro" id="IPR020846">
    <property type="entry name" value="MFS_dom"/>
</dbReference>
<dbReference type="Gene3D" id="1.20.1250.20">
    <property type="entry name" value="MFS general substrate transporter like domains"/>
    <property type="match status" value="1"/>
</dbReference>
<feature type="transmembrane region" description="Helical" evidence="7">
    <location>
        <begin position="324"/>
        <end position="344"/>
    </location>
</feature>
<dbReference type="PANTHER" id="PTHR23501:SF191">
    <property type="entry name" value="VACUOLAR BASIC AMINO ACID TRANSPORTER 4"/>
    <property type="match status" value="1"/>
</dbReference>
<dbReference type="GO" id="GO:0012505">
    <property type="term" value="C:endomembrane system"/>
    <property type="evidence" value="ECO:0007669"/>
    <property type="project" value="UniProtKB-SubCell"/>
</dbReference>
<accession>G3AXA2</accession>
<dbReference type="Proteomes" id="UP000000707">
    <property type="component" value="Unassembled WGS sequence"/>
</dbReference>
<sequence>MSRDIDKNPTLVDFKKTNVESEEVCLLSEPSSAYDAADNVNGNEDQNGGYALPRHKLRIVVSSLYICAYLAALDATVVSTLLSVIASDLNSFGNMSWIATAYLLSCSALQPIHGRLSDIFGRKILLIGCAVFFALGCLICMAHSMTFVVIGRFIAGIGGSGLTTLTTIILSDLIPLRDRGVYQGYTNSFYGLGVATGGIFGGVINDYFGWRYAFGLQVPLACILGVSLYFNLQFPKGSPGLGSPGHFKEKLAKVDFLGSTLLVSGLLVLLTAASIGGKEVAYSSKPFIGLCLASVFLFGTFVWAESHTPLQPIIPISLLRRRTILASSMTNWFYTMGVFTYLFYVPIYYISVMDYNTTKIGMRLIPNFFGTSLGSVGAGIYMKRTGRYYNLIIVIGVLAIVGNLNILSINPTISNLRQFTLLLPCGLAYSGILTATLMSLIAAVPASHQAGTTSISYTFRATGSTLGVSISSAIFQYSLRSMLNSKIPSIVNDQVMSDYIIKHALQSTSYASKAPEYVQVALRCCYEYAVKKTLLFSFICVVIGVFASLFIQEHELHTSINRNK</sequence>
<gene>
    <name evidence="9" type="ORF">CANTEDRAFT_96397</name>
</gene>
<dbReference type="eggNOG" id="KOG0254">
    <property type="taxonomic scope" value="Eukaryota"/>
</dbReference>
<evidence type="ECO:0000256" key="5">
    <source>
        <dbReference type="ARBA" id="ARBA00022989"/>
    </source>
</evidence>
<dbReference type="EMBL" id="GL996510">
    <property type="protein sequence ID" value="EGV66324.1"/>
    <property type="molecule type" value="Genomic_DNA"/>
</dbReference>
<keyword evidence="5 7" id="KW-1133">Transmembrane helix</keyword>
<dbReference type="PANTHER" id="PTHR23501">
    <property type="entry name" value="MAJOR FACILITATOR SUPERFAMILY"/>
    <property type="match status" value="1"/>
</dbReference>
<dbReference type="HOGENOM" id="CLU_000960_22_3_1"/>
<dbReference type="Pfam" id="PF07690">
    <property type="entry name" value="MFS_1"/>
    <property type="match status" value="1"/>
</dbReference>
<dbReference type="STRING" id="590646.G3AXA2"/>
<keyword evidence="4 7" id="KW-0812">Transmembrane</keyword>
<comment type="similarity">
    <text evidence="2">Belongs to the major facilitator superfamily.</text>
</comment>
<feature type="domain" description="Major facilitator superfamily (MFS) profile" evidence="8">
    <location>
        <begin position="60"/>
        <end position="555"/>
    </location>
</feature>
<evidence type="ECO:0000313" key="10">
    <source>
        <dbReference type="Proteomes" id="UP000000707"/>
    </source>
</evidence>
<evidence type="ECO:0000256" key="1">
    <source>
        <dbReference type="ARBA" id="ARBA00004127"/>
    </source>
</evidence>
<feature type="transmembrane region" description="Helical" evidence="7">
    <location>
        <begin position="254"/>
        <end position="275"/>
    </location>
</feature>
<evidence type="ECO:0000256" key="3">
    <source>
        <dbReference type="ARBA" id="ARBA00022448"/>
    </source>
</evidence>
<keyword evidence="10" id="KW-1185">Reference proteome</keyword>
<keyword evidence="3" id="KW-0813">Transport</keyword>
<reference evidence="9 10" key="1">
    <citation type="journal article" date="2011" name="Proc. Natl. Acad. Sci. U.S.A.">
        <title>Comparative genomics of xylose-fermenting fungi for enhanced biofuel production.</title>
        <authorList>
            <person name="Wohlbach D.J."/>
            <person name="Kuo A."/>
            <person name="Sato T.K."/>
            <person name="Potts K.M."/>
            <person name="Salamov A.A."/>
            <person name="LaButti K.M."/>
            <person name="Sun H."/>
            <person name="Clum A."/>
            <person name="Pangilinan J.L."/>
            <person name="Lindquist E.A."/>
            <person name="Lucas S."/>
            <person name="Lapidus A."/>
            <person name="Jin M."/>
            <person name="Gunawan C."/>
            <person name="Balan V."/>
            <person name="Dale B.E."/>
            <person name="Jeffries T.W."/>
            <person name="Zinkel R."/>
            <person name="Barry K.W."/>
            <person name="Grigoriev I.V."/>
            <person name="Gasch A.P."/>
        </authorList>
    </citation>
    <scope>NUCLEOTIDE SEQUENCE [LARGE SCALE GENOMIC DNA]</scope>
    <source>
        <strain evidence="10">ATCC 10573 / BCRC 21748 / CBS 615 / JCM 9827 / NBRC 10315 / NRRL Y-1498 / VKM Y-70</strain>
    </source>
</reference>
<evidence type="ECO:0000256" key="7">
    <source>
        <dbReference type="SAM" id="Phobius"/>
    </source>
</evidence>
<evidence type="ECO:0000259" key="8">
    <source>
        <dbReference type="PROSITE" id="PS50850"/>
    </source>
</evidence>
<feature type="transmembrane region" description="Helical" evidence="7">
    <location>
        <begin position="153"/>
        <end position="176"/>
    </location>
</feature>
<evidence type="ECO:0000256" key="6">
    <source>
        <dbReference type="ARBA" id="ARBA00023136"/>
    </source>
</evidence>
<dbReference type="Gene3D" id="1.20.1720.10">
    <property type="entry name" value="Multidrug resistance protein D"/>
    <property type="match status" value="1"/>
</dbReference>
<proteinExistence type="inferred from homology"/>
<organism evidence="10">
    <name type="scientific">Candida tenuis (strain ATCC 10573 / BCRC 21748 / CBS 615 / JCM 9827 / NBRC 10315 / NRRL Y-1498 / VKM Y-70)</name>
    <name type="common">Yeast</name>
    <name type="synonym">Yamadazyma tenuis</name>
    <dbReference type="NCBI Taxonomy" id="590646"/>
    <lineage>
        <taxon>Eukaryota</taxon>
        <taxon>Fungi</taxon>
        <taxon>Dikarya</taxon>
        <taxon>Ascomycota</taxon>
        <taxon>Saccharomycotina</taxon>
        <taxon>Pichiomycetes</taxon>
        <taxon>Debaryomycetaceae</taxon>
        <taxon>Yamadazyma</taxon>
    </lineage>
</organism>
<dbReference type="CDD" id="cd17502">
    <property type="entry name" value="MFS_Azr1_MDR_like"/>
    <property type="match status" value="1"/>
</dbReference>
<dbReference type="InterPro" id="IPR036259">
    <property type="entry name" value="MFS_trans_sf"/>
</dbReference>
<dbReference type="PROSITE" id="PS50850">
    <property type="entry name" value="MFS"/>
    <property type="match status" value="1"/>
</dbReference>
<evidence type="ECO:0000256" key="4">
    <source>
        <dbReference type="ARBA" id="ARBA00022692"/>
    </source>
</evidence>
<dbReference type="AlphaFoldDB" id="G3AXA2"/>
<dbReference type="GO" id="GO:0000329">
    <property type="term" value="C:fungal-type vacuole membrane"/>
    <property type="evidence" value="ECO:0007669"/>
    <property type="project" value="TreeGrafter"/>
</dbReference>
<evidence type="ECO:0000313" key="9">
    <source>
        <dbReference type="EMBL" id="EGV66324.1"/>
    </source>
</evidence>
<feature type="transmembrane region" description="Helical" evidence="7">
    <location>
        <begin position="421"/>
        <end position="445"/>
    </location>
</feature>
<keyword evidence="6 7" id="KW-0472">Membrane</keyword>
<protein>
    <submittedName>
        <fullName evidence="9">MFS general substrate transporter</fullName>
    </submittedName>
</protein>
<dbReference type="InterPro" id="IPR011701">
    <property type="entry name" value="MFS"/>
</dbReference>
<feature type="transmembrane region" description="Helical" evidence="7">
    <location>
        <begin position="214"/>
        <end position="234"/>
    </location>
</feature>
<dbReference type="GO" id="GO:0015174">
    <property type="term" value="F:basic amino acid transmembrane transporter activity"/>
    <property type="evidence" value="ECO:0007669"/>
    <property type="project" value="TreeGrafter"/>
</dbReference>
<feature type="transmembrane region" description="Helical" evidence="7">
    <location>
        <begin position="457"/>
        <end position="479"/>
    </location>
</feature>
<evidence type="ECO:0000256" key="2">
    <source>
        <dbReference type="ARBA" id="ARBA00008335"/>
    </source>
</evidence>
<feature type="transmembrane region" description="Helical" evidence="7">
    <location>
        <begin position="64"/>
        <end position="86"/>
    </location>
</feature>
<feature type="transmembrane region" description="Helical" evidence="7">
    <location>
        <begin position="124"/>
        <end position="147"/>
    </location>
</feature>
<name>G3AXA2_CANTC</name>
<feature type="transmembrane region" description="Helical" evidence="7">
    <location>
        <begin position="533"/>
        <end position="551"/>
    </location>
</feature>
<feature type="transmembrane region" description="Helical" evidence="7">
    <location>
        <begin position="188"/>
        <end position="208"/>
    </location>
</feature>
<feature type="transmembrane region" description="Helical" evidence="7">
    <location>
        <begin position="287"/>
        <end position="304"/>
    </location>
</feature>
<feature type="transmembrane region" description="Helical" evidence="7">
    <location>
        <begin position="364"/>
        <end position="381"/>
    </location>
</feature>